<reference evidence="2" key="1">
    <citation type="submission" date="2023-09" db="EMBL/GenBank/DDBJ databases">
        <title>Paenibacillus sp. chi10 Genome sequencing and assembly.</title>
        <authorList>
            <person name="Kim I."/>
        </authorList>
    </citation>
    <scope>NUCLEOTIDE SEQUENCE [LARGE SCALE GENOMIC DNA]</scope>
    <source>
        <strain evidence="2">chi10</strain>
    </source>
</reference>
<evidence type="ECO:0000313" key="2">
    <source>
        <dbReference type="Proteomes" id="UP001250538"/>
    </source>
</evidence>
<keyword evidence="2" id="KW-1185">Reference proteome</keyword>
<organism evidence="1 2">
    <name type="scientific">Paenibacillus suaedae</name>
    <dbReference type="NCBI Taxonomy" id="3077233"/>
    <lineage>
        <taxon>Bacteria</taxon>
        <taxon>Bacillati</taxon>
        <taxon>Bacillota</taxon>
        <taxon>Bacilli</taxon>
        <taxon>Bacillales</taxon>
        <taxon>Paenibacillaceae</taxon>
        <taxon>Paenibacillus</taxon>
    </lineage>
</organism>
<name>A0AAJ2JX71_9BACL</name>
<dbReference type="RefSeq" id="WP_315746636.1">
    <property type="nucleotide sequence ID" value="NZ_JAVYAA010000005.1"/>
</dbReference>
<comment type="caution">
    <text evidence="1">The sequence shown here is derived from an EMBL/GenBank/DDBJ whole genome shotgun (WGS) entry which is preliminary data.</text>
</comment>
<evidence type="ECO:0000313" key="1">
    <source>
        <dbReference type="EMBL" id="MDT8978715.1"/>
    </source>
</evidence>
<gene>
    <name evidence="1" type="ORF">RQP50_20990</name>
</gene>
<accession>A0AAJ2JX71</accession>
<dbReference type="EMBL" id="JAVYAA010000005">
    <property type="protein sequence ID" value="MDT8978715.1"/>
    <property type="molecule type" value="Genomic_DNA"/>
</dbReference>
<proteinExistence type="predicted"/>
<dbReference type="AlphaFoldDB" id="A0AAJ2JX71"/>
<dbReference type="Proteomes" id="UP001250538">
    <property type="component" value="Unassembled WGS sequence"/>
</dbReference>
<sequence length="140" mass="16512">MGFLDVLKMKVEELVYFELDKGVTPIELASSIYEEDYTEVKIKRQFGNIHCSVQFFDAGFFNDRKVKHEYRYIYDCNNYLQEIHHVLNKKNSLLWSRADERAKLLNTIFEIASYTDKAQLVNFPIEGLPEGVRTHLRSIL</sequence>
<protein>
    <submittedName>
        <fullName evidence="1">Uncharacterized protein</fullName>
    </submittedName>
</protein>